<comment type="cofactor">
    <cofactor evidence="8">
        <name>Fe cation</name>
        <dbReference type="ChEBI" id="CHEBI:24875"/>
    </cofactor>
    <text evidence="8">Binds 2 iron ions per subunit.</text>
</comment>
<dbReference type="PANTHER" id="PTHR11237">
    <property type="entry name" value="COENZYME Q10 BIOSYNTHESIS PROTEIN 7"/>
    <property type="match status" value="1"/>
</dbReference>
<evidence type="ECO:0000256" key="7">
    <source>
        <dbReference type="ARBA" id="ARBA00023136"/>
    </source>
</evidence>
<feature type="binding site" evidence="8">
    <location>
        <position position="171"/>
    </location>
    <ligand>
        <name>Fe cation</name>
        <dbReference type="ChEBI" id="CHEBI:24875"/>
        <label>1</label>
    </ligand>
</feature>
<dbReference type="UniPathway" id="UPA00232"/>
<dbReference type="EMBL" id="JACIJB010000002">
    <property type="protein sequence ID" value="MBB5660200.1"/>
    <property type="molecule type" value="Genomic_DNA"/>
</dbReference>
<evidence type="ECO:0000256" key="3">
    <source>
        <dbReference type="ARBA" id="ARBA00022723"/>
    </source>
</evidence>
<evidence type="ECO:0000313" key="10">
    <source>
        <dbReference type="EMBL" id="MBB5660200.1"/>
    </source>
</evidence>
<reference evidence="10 11" key="1">
    <citation type="submission" date="2020-08" db="EMBL/GenBank/DDBJ databases">
        <title>Genomic Encyclopedia of Type Strains, Phase IV (KMG-IV): sequencing the most valuable type-strain genomes for metagenomic binning, comparative biology and taxonomic classification.</title>
        <authorList>
            <person name="Goeker M."/>
        </authorList>
    </citation>
    <scope>NUCLEOTIDE SEQUENCE [LARGE SCALE GENOMIC DNA]</scope>
    <source>
        <strain evidence="10 11">DSM 24448</strain>
    </source>
</reference>
<dbReference type="EC" id="1.14.99.60" evidence="8"/>
<evidence type="ECO:0000256" key="8">
    <source>
        <dbReference type="HAMAP-Rule" id="MF_01658"/>
    </source>
</evidence>
<name>A0A7W9A319_9CAUL</name>
<accession>A0A7W9A319</accession>
<dbReference type="GO" id="GO:0046872">
    <property type="term" value="F:metal ion binding"/>
    <property type="evidence" value="ECO:0007669"/>
    <property type="project" value="UniProtKB-KW"/>
</dbReference>
<dbReference type="GO" id="GO:0006744">
    <property type="term" value="P:ubiquinone biosynthetic process"/>
    <property type="evidence" value="ECO:0007669"/>
    <property type="project" value="UniProtKB-UniRule"/>
</dbReference>
<feature type="binding site" evidence="8">
    <location>
        <position position="53"/>
    </location>
    <ligand>
        <name>Fe cation</name>
        <dbReference type="ChEBI" id="CHEBI:24875"/>
        <label>1</label>
    </ligand>
</feature>
<keyword evidence="2 8" id="KW-0831">Ubiquinone biosynthesis</keyword>
<keyword evidence="10" id="KW-0830">Ubiquinone</keyword>
<proteinExistence type="inferred from homology"/>
<dbReference type="OrthoDB" id="7559360at2"/>
<keyword evidence="7 8" id="KW-0472">Membrane</keyword>
<keyword evidence="3 8" id="KW-0479">Metal-binding</keyword>
<evidence type="ECO:0000256" key="1">
    <source>
        <dbReference type="ARBA" id="ARBA00004749"/>
    </source>
</evidence>
<feature type="binding site" evidence="8">
    <location>
        <position position="87"/>
    </location>
    <ligand>
        <name>Fe cation</name>
        <dbReference type="ChEBI" id="CHEBI:24875"/>
        <label>1</label>
    </ligand>
</feature>
<evidence type="ECO:0000256" key="6">
    <source>
        <dbReference type="ARBA" id="ARBA00023033"/>
    </source>
</evidence>
<evidence type="ECO:0000256" key="9">
    <source>
        <dbReference type="SAM" id="MobiDB-lite"/>
    </source>
</evidence>
<protein>
    <recommendedName>
        <fullName evidence="8">3-demethoxyubiquinol 3-hydroxylase</fullName>
        <shortName evidence="8">DMQ hydroxylase</shortName>
        <ecNumber evidence="8">1.14.99.60</ecNumber>
    </recommendedName>
    <alternativeName>
        <fullName evidence="8">2-nonaprenyl-3-methyl-6-methoxy-1,4-benzoquinol hydroxylase</fullName>
    </alternativeName>
</protein>
<evidence type="ECO:0000256" key="2">
    <source>
        <dbReference type="ARBA" id="ARBA00022688"/>
    </source>
</evidence>
<keyword evidence="5 8" id="KW-0408">Iron</keyword>
<keyword evidence="8" id="KW-1003">Cell membrane</keyword>
<dbReference type="InterPro" id="IPR011566">
    <property type="entry name" value="Ubq_synth_Coq7"/>
</dbReference>
<feature type="binding site" evidence="8">
    <location>
        <position position="87"/>
    </location>
    <ligand>
        <name>Fe cation</name>
        <dbReference type="ChEBI" id="CHEBI:24875"/>
        <label>2</label>
    </ligand>
</feature>
<comment type="pathway">
    <text evidence="1 8">Cofactor biosynthesis; ubiquinone biosynthesis.</text>
</comment>
<dbReference type="Pfam" id="PF03232">
    <property type="entry name" value="COQ7"/>
    <property type="match status" value="1"/>
</dbReference>
<dbReference type="AlphaFoldDB" id="A0A7W9A319"/>
<feature type="binding site" evidence="8">
    <location>
        <position position="139"/>
    </location>
    <ligand>
        <name>Fe cation</name>
        <dbReference type="ChEBI" id="CHEBI:24875"/>
        <label>2</label>
    </ligand>
</feature>
<sequence length="210" mass="22839">MPVPPEVDPSTDPLNDPEITGRKGSRAIPLPRPGAGMSRARRAEILRVDHAGEYAAVQIYRAQRAVFEGRKGKDAIADDLTGMEGHEQVHLSRFETLLNQNRVAPTAALPLWHLAAQALGAGTALLGEKAAHACTEAVESVIEQHYADQIAELADRDPELARELAQFRAEEMAHHDHAVEHGSREAPAYRLLSSVIKTGCRAAIKVSERV</sequence>
<evidence type="ECO:0000313" key="11">
    <source>
        <dbReference type="Proteomes" id="UP000548978"/>
    </source>
</evidence>
<keyword evidence="6 8" id="KW-0503">Monooxygenase</keyword>
<dbReference type="GO" id="GO:0008682">
    <property type="term" value="F:3-demethoxyubiquinol 3-hydroxylase activity"/>
    <property type="evidence" value="ECO:0007669"/>
    <property type="project" value="UniProtKB-EC"/>
</dbReference>
<comment type="caution">
    <text evidence="10">The sequence shown here is derived from an EMBL/GenBank/DDBJ whole genome shotgun (WGS) entry which is preliminary data.</text>
</comment>
<feature type="binding site" evidence="8">
    <location>
        <position position="174"/>
    </location>
    <ligand>
        <name>Fe cation</name>
        <dbReference type="ChEBI" id="CHEBI:24875"/>
        <label>2</label>
    </ligand>
</feature>
<dbReference type="PANTHER" id="PTHR11237:SF4">
    <property type="entry name" value="5-DEMETHOXYUBIQUINONE HYDROXYLASE, MITOCHONDRIAL"/>
    <property type="match status" value="1"/>
</dbReference>
<dbReference type="SUPFAM" id="SSF47240">
    <property type="entry name" value="Ferritin-like"/>
    <property type="match status" value="1"/>
</dbReference>
<dbReference type="GO" id="GO:0005886">
    <property type="term" value="C:plasma membrane"/>
    <property type="evidence" value="ECO:0007669"/>
    <property type="project" value="UniProtKB-SubCell"/>
</dbReference>
<dbReference type="Proteomes" id="UP000548978">
    <property type="component" value="Unassembled WGS sequence"/>
</dbReference>
<feature type="binding site" evidence="8">
    <location>
        <position position="90"/>
    </location>
    <ligand>
        <name>Fe cation</name>
        <dbReference type="ChEBI" id="CHEBI:24875"/>
        <label>1</label>
    </ligand>
</feature>
<comment type="subcellular location">
    <subcellularLocation>
        <location evidence="8">Cell membrane</location>
        <topology evidence="8">Peripheral membrane protein</topology>
    </subcellularLocation>
</comment>
<comment type="catalytic activity">
    <reaction evidence="8">
        <text>a 5-methoxy-2-methyl-3-(all-trans-polyprenyl)benzene-1,4-diol + AH2 + O2 = a 3-demethylubiquinol + A + H2O</text>
        <dbReference type="Rhea" id="RHEA:50908"/>
        <dbReference type="Rhea" id="RHEA-COMP:10859"/>
        <dbReference type="Rhea" id="RHEA-COMP:10914"/>
        <dbReference type="ChEBI" id="CHEBI:13193"/>
        <dbReference type="ChEBI" id="CHEBI:15377"/>
        <dbReference type="ChEBI" id="CHEBI:15379"/>
        <dbReference type="ChEBI" id="CHEBI:17499"/>
        <dbReference type="ChEBI" id="CHEBI:84167"/>
        <dbReference type="ChEBI" id="CHEBI:84422"/>
        <dbReference type="EC" id="1.14.99.60"/>
    </reaction>
</comment>
<comment type="function">
    <text evidence="8">Catalyzes the hydroxylation of 2-nonaprenyl-3-methyl-6-methoxy-1,4-benzoquinol during ubiquinone biosynthesis.</text>
</comment>
<comment type="similarity">
    <text evidence="8">Belongs to the COQ7 family.</text>
</comment>
<feature type="region of interest" description="Disordered" evidence="9">
    <location>
        <begin position="1"/>
        <end position="36"/>
    </location>
</feature>
<gene>
    <name evidence="8" type="primary">coq7</name>
    <name evidence="10" type="ORF">FHS65_000940</name>
</gene>
<feature type="binding site" evidence="8">
    <location>
        <position position="171"/>
    </location>
    <ligand>
        <name>Fe cation</name>
        <dbReference type="ChEBI" id="CHEBI:24875"/>
        <label>2</label>
    </ligand>
</feature>
<dbReference type="InterPro" id="IPR009078">
    <property type="entry name" value="Ferritin-like_SF"/>
</dbReference>
<evidence type="ECO:0000256" key="5">
    <source>
        <dbReference type="ARBA" id="ARBA00023004"/>
    </source>
</evidence>
<evidence type="ECO:0000256" key="4">
    <source>
        <dbReference type="ARBA" id="ARBA00023002"/>
    </source>
</evidence>
<organism evidence="10 11">
    <name type="scientific">Brevundimonas halotolerans</name>
    <dbReference type="NCBI Taxonomy" id="69670"/>
    <lineage>
        <taxon>Bacteria</taxon>
        <taxon>Pseudomonadati</taxon>
        <taxon>Pseudomonadota</taxon>
        <taxon>Alphaproteobacteria</taxon>
        <taxon>Caulobacterales</taxon>
        <taxon>Caulobacteraceae</taxon>
        <taxon>Brevundimonas</taxon>
    </lineage>
</organism>
<dbReference type="HAMAP" id="MF_01658">
    <property type="entry name" value="COQ7"/>
    <property type="match status" value="1"/>
</dbReference>
<dbReference type="CDD" id="cd01042">
    <property type="entry name" value="DMQH"/>
    <property type="match status" value="1"/>
</dbReference>
<keyword evidence="11" id="KW-1185">Reference proteome</keyword>
<keyword evidence="4 8" id="KW-0560">Oxidoreductase</keyword>